<dbReference type="SMART" id="SM00052">
    <property type="entry name" value="EAL"/>
    <property type="match status" value="1"/>
</dbReference>
<organism evidence="5 6">
    <name type="scientific">Polymorphum gilvum (strain LMG 25793 / CGMCC 1.9160 / SL003B-26A1)</name>
    <dbReference type="NCBI Taxonomy" id="991905"/>
    <lineage>
        <taxon>Bacteria</taxon>
        <taxon>Pseudomonadati</taxon>
        <taxon>Pseudomonadota</taxon>
        <taxon>Alphaproteobacteria</taxon>
        <taxon>Rhodobacterales</taxon>
        <taxon>Paracoccaceae</taxon>
        <taxon>Polymorphum</taxon>
    </lineage>
</organism>
<evidence type="ECO:0000313" key="5">
    <source>
        <dbReference type="EMBL" id="ADZ68802.1"/>
    </source>
</evidence>
<dbReference type="KEGG" id="pgv:SL003B_0367"/>
<keyword evidence="1" id="KW-0129">CBS domain</keyword>
<dbReference type="Gene3D" id="3.30.70.270">
    <property type="match status" value="1"/>
</dbReference>
<dbReference type="STRING" id="991905.SL003B_0367"/>
<dbReference type="InterPro" id="IPR000160">
    <property type="entry name" value="GGDEF_dom"/>
</dbReference>
<dbReference type="SUPFAM" id="SSF55073">
    <property type="entry name" value="Nucleotide cyclase"/>
    <property type="match status" value="1"/>
</dbReference>
<dbReference type="InterPro" id="IPR035919">
    <property type="entry name" value="EAL_sf"/>
</dbReference>
<protein>
    <submittedName>
        <fullName evidence="5">Cyclic diguanylate phosphodiesterase domain protein</fullName>
    </submittedName>
</protein>
<name>F2J243_POLGS</name>
<feature type="domain" description="EAL" evidence="2">
    <location>
        <begin position="18"/>
        <end position="272"/>
    </location>
</feature>
<evidence type="ECO:0000259" key="4">
    <source>
        <dbReference type="PROSITE" id="PS51371"/>
    </source>
</evidence>
<evidence type="ECO:0000259" key="2">
    <source>
        <dbReference type="PROSITE" id="PS50883"/>
    </source>
</evidence>
<dbReference type="PROSITE" id="PS51371">
    <property type="entry name" value="CBS"/>
    <property type="match status" value="1"/>
</dbReference>
<evidence type="ECO:0000256" key="1">
    <source>
        <dbReference type="PROSITE-ProRule" id="PRU00703"/>
    </source>
</evidence>
<dbReference type="eggNOG" id="COG2200">
    <property type="taxonomic scope" value="Bacteria"/>
</dbReference>
<proteinExistence type="predicted"/>
<dbReference type="GO" id="GO:0071111">
    <property type="term" value="F:cyclic-guanylate-specific phosphodiesterase activity"/>
    <property type="evidence" value="ECO:0007669"/>
    <property type="project" value="InterPro"/>
</dbReference>
<accession>F2J243</accession>
<keyword evidence="6" id="KW-1185">Reference proteome</keyword>
<dbReference type="PROSITE" id="PS50887">
    <property type="entry name" value="GGDEF"/>
    <property type="match status" value="1"/>
</dbReference>
<dbReference type="HOGENOM" id="CLU_015702_2_1_5"/>
<dbReference type="eggNOG" id="COG1253">
    <property type="taxonomic scope" value="Bacteria"/>
</dbReference>
<gene>
    <name evidence="5" type="ordered locus">SL003B_0367</name>
</gene>
<dbReference type="CDD" id="cd01948">
    <property type="entry name" value="EAL"/>
    <property type="match status" value="1"/>
</dbReference>
<dbReference type="PANTHER" id="PTHR33121">
    <property type="entry name" value="CYCLIC DI-GMP PHOSPHODIESTERASE PDEF"/>
    <property type="match status" value="1"/>
</dbReference>
<sequence length="635" mass="70262">MFKDGLDVNAINQEWTGALRLDRNPQIFLTNAAAVLDYALQPIVDTHTGDVYGYEALLRNVDQLDCATPGAVFDLAHDLGCLAPLELLLRRMAIEKYAGIRERKATRLFLNVDLRLLETPGFLLQDTATLLSQHRLAPSSVCLEISETNDTSTLSRLGDFVGKARALDFAIAIDDFGKGYSQLKSLYDIEPDILKVDRFFVQAIQNDARKRLLVTSMVDLAHVLGMRVVAEGVETEAELAVCRQIGCDLFQGYLVSRPFTCLDEARPRYEQFAATQASHHRSLKSDEQLIRREIRPLVALRDTARMDDVLALLRAGRAHPFIPVINAAGEPRGLIQESDIKNLIYLPFGQDLLRNKSVNNQLRNFLHRCPVADLHSRLDHLIGMTATDDDKTAGVIITKNGKYYGFLTTSSLLKIANEIRMRAAEDQNPLTKLPGNLSVTAFVFEEASASAADRSFCYIDLDNFKPFNDTYGFRTGDRALLLFSELIKRLAGPSRAFAGHVGGDDFFIGLKNRDVAAVVQMMAGLRDEFRHQAESFYDAEHRETGFITARDRSGLERRFPLLSCSVAILHLPQGVAIENHDLLVRQIARLKTDAKAAPDGVIAATFGPSLADAATESGVAEKAARTVRICTGPAC</sequence>
<dbReference type="SUPFAM" id="SSF141868">
    <property type="entry name" value="EAL domain-like"/>
    <property type="match status" value="1"/>
</dbReference>
<dbReference type="Proteomes" id="UP000008130">
    <property type="component" value="Chromosome"/>
</dbReference>
<dbReference type="SUPFAM" id="SSF54631">
    <property type="entry name" value="CBS-domain pair"/>
    <property type="match status" value="1"/>
</dbReference>
<feature type="domain" description="GGDEF" evidence="3">
    <location>
        <begin position="452"/>
        <end position="609"/>
    </location>
</feature>
<dbReference type="Gene3D" id="3.20.20.450">
    <property type="entry name" value="EAL domain"/>
    <property type="match status" value="1"/>
</dbReference>
<dbReference type="InterPro" id="IPR001633">
    <property type="entry name" value="EAL_dom"/>
</dbReference>
<evidence type="ECO:0000259" key="3">
    <source>
        <dbReference type="PROSITE" id="PS50887"/>
    </source>
</evidence>
<dbReference type="InterPro" id="IPR000644">
    <property type="entry name" value="CBS_dom"/>
</dbReference>
<reference evidence="5 6" key="1">
    <citation type="journal article" date="2011" name="J. Bacteriol.">
        <title>Complete genome sequence of Polymorphum gilvum SL003B-26A1T, a crude oil-degrading bacterium from oil-polluted saline soil.</title>
        <authorList>
            <person name="Li S.G."/>
            <person name="Tang Y.Q."/>
            <person name="Nie Y."/>
            <person name="Cai M."/>
            <person name="Wu X.L."/>
        </authorList>
    </citation>
    <scope>NUCLEOTIDE SEQUENCE [LARGE SCALE GENOMIC DNA]</scope>
    <source>
        <strain evidence="6">LMG 25793 / CGMCC 1.9160 / SL003B-26A1</strain>
    </source>
</reference>
<dbReference type="PATRIC" id="fig|991905.3.peg.376"/>
<dbReference type="AlphaFoldDB" id="F2J243"/>
<evidence type="ECO:0000313" key="6">
    <source>
        <dbReference type="Proteomes" id="UP000008130"/>
    </source>
</evidence>
<dbReference type="SMART" id="SM00267">
    <property type="entry name" value="GGDEF"/>
    <property type="match status" value="1"/>
</dbReference>
<dbReference type="PROSITE" id="PS50883">
    <property type="entry name" value="EAL"/>
    <property type="match status" value="1"/>
</dbReference>
<dbReference type="InterPro" id="IPR029787">
    <property type="entry name" value="Nucleotide_cyclase"/>
</dbReference>
<feature type="domain" description="CBS" evidence="4">
    <location>
        <begin position="293"/>
        <end position="352"/>
    </location>
</feature>
<dbReference type="PANTHER" id="PTHR33121:SF76">
    <property type="entry name" value="SIGNALING PROTEIN"/>
    <property type="match status" value="1"/>
</dbReference>
<dbReference type="InterPro" id="IPR046342">
    <property type="entry name" value="CBS_dom_sf"/>
</dbReference>
<dbReference type="NCBIfam" id="TIGR00254">
    <property type="entry name" value="GGDEF"/>
    <property type="match status" value="1"/>
</dbReference>
<dbReference type="CDD" id="cd01949">
    <property type="entry name" value="GGDEF"/>
    <property type="match status" value="1"/>
</dbReference>
<dbReference type="Pfam" id="PF00990">
    <property type="entry name" value="GGDEF"/>
    <property type="match status" value="1"/>
</dbReference>
<dbReference type="EMBL" id="CP002568">
    <property type="protein sequence ID" value="ADZ68802.1"/>
    <property type="molecule type" value="Genomic_DNA"/>
</dbReference>
<dbReference type="eggNOG" id="COG2199">
    <property type="taxonomic scope" value="Bacteria"/>
</dbReference>
<dbReference type="InterPro" id="IPR050706">
    <property type="entry name" value="Cyclic-di-GMP_PDE-like"/>
</dbReference>
<dbReference type="Pfam" id="PF00563">
    <property type="entry name" value="EAL"/>
    <property type="match status" value="1"/>
</dbReference>
<dbReference type="InterPro" id="IPR043128">
    <property type="entry name" value="Rev_trsase/Diguanyl_cyclase"/>
</dbReference>